<dbReference type="PANTHER" id="PTHR42964">
    <property type="entry name" value="ENOYL-COA HYDRATASE"/>
    <property type="match status" value="1"/>
</dbReference>
<dbReference type="InterPro" id="IPR051683">
    <property type="entry name" value="Enoyl-CoA_Hydratase/Isomerase"/>
</dbReference>
<gene>
    <name evidence="2" type="ORF">O1D97_19335</name>
</gene>
<dbReference type="RefSeq" id="WP_269127856.1">
    <property type="nucleotide sequence ID" value="NZ_JAPUBN010000024.1"/>
</dbReference>
<dbReference type="InterPro" id="IPR029045">
    <property type="entry name" value="ClpP/crotonase-like_dom_sf"/>
</dbReference>
<dbReference type="Gene3D" id="1.10.12.10">
    <property type="entry name" value="Lyase 2-enoyl-coa Hydratase, Chain A, domain 2"/>
    <property type="match status" value="1"/>
</dbReference>
<organism evidence="2 3">
    <name type="scientific">Marinomonas phaeophyticola</name>
    <dbReference type="NCBI Taxonomy" id="3004091"/>
    <lineage>
        <taxon>Bacteria</taxon>
        <taxon>Pseudomonadati</taxon>
        <taxon>Pseudomonadota</taxon>
        <taxon>Gammaproteobacteria</taxon>
        <taxon>Oceanospirillales</taxon>
        <taxon>Oceanospirillaceae</taxon>
        <taxon>Marinomonas</taxon>
    </lineage>
</organism>
<dbReference type="InterPro" id="IPR014748">
    <property type="entry name" value="Enoyl-CoA_hydra_C"/>
</dbReference>
<evidence type="ECO:0000313" key="3">
    <source>
        <dbReference type="Proteomes" id="UP001149719"/>
    </source>
</evidence>
<comment type="caution">
    <text evidence="2">The sequence shown here is derived from an EMBL/GenBank/DDBJ whole genome shotgun (WGS) entry which is preliminary data.</text>
</comment>
<proteinExistence type="inferred from homology"/>
<dbReference type="EMBL" id="JAPUBN010000024">
    <property type="protein sequence ID" value="MCZ2723710.1"/>
    <property type="molecule type" value="Genomic_DNA"/>
</dbReference>
<dbReference type="PANTHER" id="PTHR42964:SF1">
    <property type="entry name" value="POLYKETIDE BIOSYNTHESIS ENOYL-COA HYDRATASE PKSH-RELATED"/>
    <property type="match status" value="1"/>
</dbReference>
<dbReference type="CDD" id="cd06558">
    <property type="entry name" value="crotonase-like"/>
    <property type="match status" value="1"/>
</dbReference>
<protein>
    <submittedName>
        <fullName evidence="2">Enoyl-CoA hydratase-related protein</fullName>
    </submittedName>
</protein>
<evidence type="ECO:0000313" key="2">
    <source>
        <dbReference type="EMBL" id="MCZ2723710.1"/>
    </source>
</evidence>
<keyword evidence="3" id="KW-1185">Reference proteome</keyword>
<dbReference type="Gene3D" id="3.90.226.10">
    <property type="entry name" value="2-enoyl-CoA Hydratase, Chain A, domain 1"/>
    <property type="match status" value="1"/>
</dbReference>
<comment type="similarity">
    <text evidence="1">Belongs to the enoyl-CoA hydratase/isomerase family.</text>
</comment>
<dbReference type="SUPFAM" id="SSF52096">
    <property type="entry name" value="ClpP/crotonase"/>
    <property type="match status" value="1"/>
</dbReference>
<sequence length="283" mass="30907">MTTTNPEQPMNPSLSAAEKDSLVKLHYSQEGVAELILNRPEKHNAFDDTIIQLMLEKLELAEKNAGTQILVLRSNGKHFSAGADLSWMKRMAANSHSDNIEDAANLAKLMGVLNNFSHPTLALIQGATYGGAVGLAACCDIVLAQDNARFCLSEVKIGLTPATISPYVIRAIGERQARRFFLTAEVINATDALHMGLVHKLVSSYEELTESADAMIQQLKQNSPKAVTAAKELILNVSQKDISAELIQHTIECIADIRVSNEGQEGLSAFLNKRRPSWVSEEK</sequence>
<dbReference type="InterPro" id="IPR001753">
    <property type="entry name" value="Enoyl-CoA_hydra/iso"/>
</dbReference>
<reference evidence="2" key="1">
    <citation type="submission" date="2022-12" db="EMBL/GenBank/DDBJ databases">
        <title>Marinomonas 15G1-11 sp. nov, isolated from marine algae.</title>
        <authorList>
            <person name="Butt M."/>
            <person name="Choi D.G."/>
            <person name="Kim J.M."/>
            <person name="Lee J.K."/>
            <person name="Baek J.H."/>
            <person name="Jeon C.O."/>
        </authorList>
    </citation>
    <scope>NUCLEOTIDE SEQUENCE</scope>
    <source>
        <strain evidence="2">15G1-11</strain>
    </source>
</reference>
<evidence type="ECO:0000256" key="1">
    <source>
        <dbReference type="ARBA" id="ARBA00005254"/>
    </source>
</evidence>
<dbReference type="Proteomes" id="UP001149719">
    <property type="component" value="Unassembled WGS sequence"/>
</dbReference>
<name>A0ABT4JZ98_9GAMM</name>
<accession>A0ABT4JZ98</accession>
<dbReference type="Pfam" id="PF00378">
    <property type="entry name" value="ECH_1"/>
    <property type="match status" value="1"/>
</dbReference>